<organism evidence="3">
    <name type="scientific">Oryza barthii</name>
    <dbReference type="NCBI Taxonomy" id="65489"/>
    <lineage>
        <taxon>Eukaryota</taxon>
        <taxon>Viridiplantae</taxon>
        <taxon>Streptophyta</taxon>
        <taxon>Embryophyta</taxon>
        <taxon>Tracheophyta</taxon>
        <taxon>Spermatophyta</taxon>
        <taxon>Magnoliopsida</taxon>
        <taxon>Liliopsida</taxon>
        <taxon>Poales</taxon>
        <taxon>Poaceae</taxon>
        <taxon>BOP clade</taxon>
        <taxon>Oryzoideae</taxon>
        <taxon>Oryzeae</taxon>
        <taxon>Oryzinae</taxon>
        <taxon>Oryza</taxon>
    </lineage>
</organism>
<keyword evidence="4" id="KW-1185">Reference proteome</keyword>
<protein>
    <submittedName>
        <fullName evidence="3">Uncharacterized protein</fullName>
    </submittedName>
</protein>
<reference evidence="3" key="1">
    <citation type="journal article" date="2009" name="Rice">
        <title>De Novo Next Generation Sequencing of Plant Genomes.</title>
        <authorList>
            <person name="Rounsley S."/>
            <person name="Marri P.R."/>
            <person name="Yu Y."/>
            <person name="He R."/>
            <person name="Sisneros N."/>
            <person name="Goicoechea J.L."/>
            <person name="Lee S.J."/>
            <person name="Angelova A."/>
            <person name="Kudrna D."/>
            <person name="Luo M."/>
            <person name="Affourtit J."/>
            <person name="Desany B."/>
            <person name="Knight J."/>
            <person name="Niazi F."/>
            <person name="Egholm M."/>
            <person name="Wing R.A."/>
        </authorList>
    </citation>
    <scope>NUCLEOTIDE SEQUENCE [LARGE SCALE GENOMIC DNA]</scope>
    <source>
        <strain evidence="3">cv. IRGC 105608</strain>
    </source>
</reference>
<dbReference type="Proteomes" id="UP000026960">
    <property type="component" value="Chromosome 1"/>
</dbReference>
<feature type="transmembrane region" description="Helical" evidence="2">
    <location>
        <begin position="271"/>
        <end position="288"/>
    </location>
</feature>
<feature type="transmembrane region" description="Helical" evidence="2">
    <location>
        <begin position="72"/>
        <end position="89"/>
    </location>
</feature>
<dbReference type="EnsemblPlants" id="OBART01G14440.1">
    <property type="protein sequence ID" value="OBART01G14440.1"/>
    <property type="gene ID" value="OBART01G14440"/>
</dbReference>
<sequence length="409" mass="44502">MSLLHFIPAAGGFLNFQVEPLLTAGDEHRVHTYIMRIILVVIWSLNMLSYVVLDLPVPHFKSLFVEHPNARVYIDTAVVVVISYVSLLVINVNFIVLAVFPFIALAFIGALGRGSAMRGRVNGGEPGTSSSTGVAHEEGKTTTEEAEQLKAISVVPYWVLCAMGHFRTESLAVSQFLLFLATTLGALMLMLKRLTAGGVAPGVVAASELLRKASLVVLLVTVHAMAAELLGEDVVLLCVPELVPALLWFSLNIDRGSQVITVDEIKSHRNGLVLLGAVAAAGFAYLAFSMDRSGVSRCMMMTSVSCGVSGLLVYSVVFMLHQWPARGTATGISSTVSYLEKAIKLLKFWANLLLFAAAALLVPTSVAAVRLVLHEHAVHALLKFLKEYYVECAIYREFRRLTWKLYVIS</sequence>
<keyword evidence="2" id="KW-1133">Transmembrane helix</keyword>
<dbReference type="PaxDb" id="65489-OBART01G14440.1"/>
<accession>A0A0D3ENG0</accession>
<proteinExistence type="predicted"/>
<feature type="transmembrane region" description="Helical" evidence="2">
    <location>
        <begin position="95"/>
        <end position="112"/>
    </location>
</feature>
<feature type="region of interest" description="Disordered" evidence="1">
    <location>
        <begin position="121"/>
        <end position="140"/>
    </location>
</feature>
<evidence type="ECO:0000313" key="3">
    <source>
        <dbReference type="EnsemblPlants" id="OBART01G14440.1"/>
    </source>
</evidence>
<dbReference type="HOGENOM" id="CLU_054124_0_0_1"/>
<evidence type="ECO:0000256" key="1">
    <source>
        <dbReference type="SAM" id="MobiDB-lite"/>
    </source>
</evidence>
<keyword evidence="2" id="KW-0812">Transmembrane</keyword>
<evidence type="ECO:0000256" key="2">
    <source>
        <dbReference type="SAM" id="Phobius"/>
    </source>
</evidence>
<dbReference type="eggNOG" id="ENOG502R3DB">
    <property type="taxonomic scope" value="Eukaryota"/>
</dbReference>
<feature type="transmembrane region" description="Helical" evidence="2">
    <location>
        <begin position="300"/>
        <end position="320"/>
    </location>
</feature>
<evidence type="ECO:0000313" key="4">
    <source>
        <dbReference type="Proteomes" id="UP000026960"/>
    </source>
</evidence>
<feature type="transmembrane region" description="Helical" evidence="2">
    <location>
        <begin position="348"/>
        <end position="373"/>
    </location>
</feature>
<keyword evidence="2" id="KW-0472">Membrane</keyword>
<dbReference type="Gramene" id="OBART01G14440.1">
    <property type="protein sequence ID" value="OBART01G14440.1"/>
    <property type="gene ID" value="OBART01G14440"/>
</dbReference>
<reference evidence="3" key="2">
    <citation type="submission" date="2015-03" db="UniProtKB">
        <authorList>
            <consortium name="EnsemblPlants"/>
        </authorList>
    </citation>
    <scope>IDENTIFICATION</scope>
</reference>
<feature type="transmembrane region" description="Helical" evidence="2">
    <location>
        <begin position="33"/>
        <end position="52"/>
    </location>
</feature>
<dbReference type="AlphaFoldDB" id="A0A0D3ENG0"/>
<name>A0A0D3ENG0_9ORYZ</name>
<feature type="transmembrane region" description="Helical" evidence="2">
    <location>
        <begin position="171"/>
        <end position="189"/>
    </location>
</feature>